<proteinExistence type="predicted"/>
<organism evidence="1 2">
    <name type="scientific">Hibiscus sabdariffa</name>
    <name type="common">roselle</name>
    <dbReference type="NCBI Taxonomy" id="183260"/>
    <lineage>
        <taxon>Eukaryota</taxon>
        <taxon>Viridiplantae</taxon>
        <taxon>Streptophyta</taxon>
        <taxon>Embryophyta</taxon>
        <taxon>Tracheophyta</taxon>
        <taxon>Spermatophyta</taxon>
        <taxon>Magnoliopsida</taxon>
        <taxon>eudicotyledons</taxon>
        <taxon>Gunneridae</taxon>
        <taxon>Pentapetalae</taxon>
        <taxon>rosids</taxon>
        <taxon>malvids</taxon>
        <taxon>Malvales</taxon>
        <taxon>Malvaceae</taxon>
        <taxon>Malvoideae</taxon>
        <taxon>Hibiscus</taxon>
    </lineage>
</organism>
<accession>A0ABR2P9G1</accession>
<name>A0ABR2P9G1_9ROSI</name>
<keyword evidence="2" id="KW-1185">Reference proteome</keyword>
<sequence>MRLQTQLNFLILLSNKGIPFDSGHLDIIPSLGFRPHQLSHRVLRPMHLRESFQLCRKVYLIVAQEAGLVWVPAIEQREVVADAVLDSARNDCATSASLVGASERVVCDHGGVCSEGDVQYATAGARSGEGLDVELVLESATGWDSPVGLTLGYNLEFFEKCGSTIGENGGVSPAGAILGSAGAFVAPIIGFVEGIAWKVELVNSLVERPWDRRLISVLLLRLDLGEVVADMQRDIVRRFCVEWLRLAEMGVGAELWLGFGG</sequence>
<dbReference type="EMBL" id="JBBPBN010000071">
    <property type="protein sequence ID" value="KAK8985062.1"/>
    <property type="molecule type" value="Genomic_DNA"/>
</dbReference>
<reference evidence="1 2" key="1">
    <citation type="journal article" date="2024" name="G3 (Bethesda)">
        <title>Genome assembly of Hibiscus sabdariffa L. provides insights into metabolisms of medicinal natural products.</title>
        <authorList>
            <person name="Kim T."/>
        </authorList>
    </citation>
    <scope>NUCLEOTIDE SEQUENCE [LARGE SCALE GENOMIC DNA]</scope>
    <source>
        <strain evidence="1">TK-2024</strain>
        <tissue evidence="1">Old leaves</tissue>
    </source>
</reference>
<protein>
    <submittedName>
        <fullName evidence="1">Uncharacterized protein</fullName>
    </submittedName>
</protein>
<comment type="caution">
    <text evidence="1">The sequence shown here is derived from an EMBL/GenBank/DDBJ whole genome shotgun (WGS) entry which is preliminary data.</text>
</comment>
<evidence type="ECO:0000313" key="1">
    <source>
        <dbReference type="EMBL" id="KAK8985062.1"/>
    </source>
</evidence>
<gene>
    <name evidence="1" type="ORF">V6N11_076754</name>
</gene>
<dbReference type="Proteomes" id="UP001396334">
    <property type="component" value="Unassembled WGS sequence"/>
</dbReference>
<evidence type="ECO:0000313" key="2">
    <source>
        <dbReference type="Proteomes" id="UP001396334"/>
    </source>
</evidence>